<dbReference type="PANTHER" id="PTHR45615">
    <property type="entry name" value="MYOSIN HEAVY CHAIN, NON-MUSCLE"/>
    <property type="match status" value="1"/>
</dbReference>
<dbReference type="GO" id="GO:0016460">
    <property type="term" value="C:myosin II complex"/>
    <property type="evidence" value="ECO:0007669"/>
    <property type="project" value="TreeGrafter"/>
</dbReference>
<evidence type="ECO:0000313" key="5">
    <source>
        <dbReference type="Proteomes" id="UP000037923"/>
    </source>
</evidence>
<dbReference type="Gene3D" id="1.20.920.20">
    <property type="match status" value="1"/>
</dbReference>
<feature type="coiled-coil region" evidence="1">
    <location>
        <begin position="440"/>
        <end position="474"/>
    </location>
</feature>
<proteinExistence type="predicted"/>
<evidence type="ECO:0000256" key="2">
    <source>
        <dbReference type="SAM" id="MobiDB-lite"/>
    </source>
</evidence>
<feature type="region of interest" description="Disordered" evidence="2">
    <location>
        <begin position="923"/>
        <end position="969"/>
    </location>
</feature>
<dbReference type="GO" id="GO:0005737">
    <property type="term" value="C:cytoplasm"/>
    <property type="evidence" value="ECO:0007669"/>
    <property type="project" value="TreeGrafter"/>
</dbReference>
<evidence type="ECO:0000259" key="3">
    <source>
        <dbReference type="Pfam" id="PF23398"/>
    </source>
</evidence>
<dbReference type="PANTHER" id="PTHR45615:SF40">
    <property type="entry name" value="MYOSIN HEAVY CHAIN, NON-MUSCLE"/>
    <property type="match status" value="1"/>
</dbReference>
<dbReference type="OrthoDB" id="268041at2759"/>
<protein>
    <recommendedName>
        <fullName evidence="3">Flagellar attachment zone protein 1 conserved domain-containing protein</fullName>
    </recommendedName>
</protein>
<dbReference type="EMBL" id="LGTL01000001">
    <property type="protein sequence ID" value="KPA85779.1"/>
    <property type="molecule type" value="Genomic_DNA"/>
</dbReference>
<feature type="region of interest" description="Disordered" evidence="2">
    <location>
        <begin position="1093"/>
        <end position="1179"/>
    </location>
</feature>
<evidence type="ECO:0000313" key="4">
    <source>
        <dbReference type="EMBL" id="KPA85778.1"/>
    </source>
</evidence>
<feature type="coiled-coil region" evidence="1">
    <location>
        <begin position="794"/>
        <end position="906"/>
    </location>
</feature>
<feature type="compositionally biased region" description="Acidic residues" evidence="2">
    <location>
        <begin position="524"/>
        <end position="535"/>
    </location>
</feature>
<evidence type="ECO:0000256" key="1">
    <source>
        <dbReference type="SAM" id="Coils"/>
    </source>
</evidence>
<dbReference type="GO" id="GO:0032982">
    <property type="term" value="C:myosin filament"/>
    <property type="evidence" value="ECO:0007669"/>
    <property type="project" value="TreeGrafter"/>
</dbReference>
<dbReference type="RefSeq" id="XP_015664217.1">
    <property type="nucleotide sequence ID" value="XM_015796209.1"/>
</dbReference>
<dbReference type="RefSeq" id="XP_015664218.1">
    <property type="nucleotide sequence ID" value="XM_015796210.1"/>
</dbReference>
<dbReference type="GeneID" id="26900429"/>
<comment type="caution">
    <text evidence="4">The sequence shown here is derived from an EMBL/GenBank/DDBJ whole genome shotgun (WGS) entry which is preliminary data.</text>
</comment>
<reference evidence="4 5" key="1">
    <citation type="submission" date="2015-07" db="EMBL/GenBank/DDBJ databases">
        <title>High-quality genome of monoxenous trypanosomatid Leptomonas pyrrhocoris.</title>
        <authorList>
            <person name="Flegontov P."/>
            <person name="Butenko A."/>
            <person name="Firsov S."/>
            <person name="Vlcek C."/>
            <person name="Logacheva M.D."/>
            <person name="Field M."/>
            <person name="Filatov D."/>
            <person name="Flegontova O."/>
            <person name="Gerasimov E."/>
            <person name="Jackson A.P."/>
            <person name="Kelly S."/>
            <person name="Opperdoes F."/>
            <person name="O'Reilly A."/>
            <person name="Votypka J."/>
            <person name="Yurchenko V."/>
            <person name="Lukes J."/>
        </authorList>
    </citation>
    <scope>NUCLEOTIDE SEQUENCE [LARGE SCALE GENOMIC DNA]</scope>
    <source>
        <strain evidence="4">H10</strain>
    </source>
</reference>
<feature type="region of interest" description="Disordered" evidence="2">
    <location>
        <begin position="324"/>
        <end position="346"/>
    </location>
</feature>
<feature type="compositionally biased region" description="Polar residues" evidence="2">
    <location>
        <begin position="1443"/>
        <end position="1464"/>
    </location>
</feature>
<feature type="domain" description="Flagellar attachment zone protein 1 conserved" evidence="3">
    <location>
        <begin position="692"/>
        <end position="777"/>
    </location>
</feature>
<keyword evidence="1" id="KW-0175">Coiled coil</keyword>
<dbReference type="GO" id="GO:0051015">
    <property type="term" value="F:actin filament binding"/>
    <property type="evidence" value="ECO:0007669"/>
    <property type="project" value="TreeGrafter"/>
</dbReference>
<organism evidence="4 5">
    <name type="scientific">Leptomonas pyrrhocoris</name>
    <name type="common">Firebug parasite</name>
    <dbReference type="NCBI Taxonomy" id="157538"/>
    <lineage>
        <taxon>Eukaryota</taxon>
        <taxon>Discoba</taxon>
        <taxon>Euglenozoa</taxon>
        <taxon>Kinetoplastea</taxon>
        <taxon>Metakinetoplastina</taxon>
        <taxon>Trypanosomatida</taxon>
        <taxon>Trypanosomatidae</taxon>
        <taxon>Leishmaniinae</taxon>
        <taxon>Leptomonas</taxon>
    </lineage>
</organism>
<sequence>MQNPPKMVHKQHHAQQQQQQQQRRSSPALTRQEIEAAVQDRVKRTAPYIKPGAVVVYEFLDEAQEWHWSLGTVQRANPHVVTLAEWSCEFDGLDKSVMATLGKEEARIRREMEDHQATILALRSELGAVRTHNESEMNAARDAIEERRRGMEATTDALDRCAQRGVALRLNCGIDEDDVLAAVLRAALSIVEDYVPVEPLPWDVIWATVCDPVFLQRCVNYDAGYDMSVEQRDDIVACYVDSQLITEAKVRRAAAQMAMKSPDLNEVLCATASWVFTQLSAFRVYQKCASTQSYADELQQQLTHHVNSLKEGIRKLRQVQAQLRVPSGVPGDPSGTSSTPGADTHYTFVPLEDSTIEVLRCAVICPLPTSSPVQKAASSPALEESTPPSVKGDGSSRSSSAPPLKGSRNGNRTGTAHAHAAPSPSPEVIVLDQEELDEIVSRATQDRPQLLKALDDLQRECGRLERELAFVKSFTKEAAIPPAASLRSATAPSSRASLVERPPSQMAPDAGHNGRPYRIRPSANDDDSDGSDEEADTRALQNVLLGLHRDLQGARRENEQLKRSLEREAHKHKAEAAELGRQLHAVRAEHEDALGRLADAKIHCEALQAENDDLEKSVADLTDRIHAHEKELQNDPGDIRSASKSTKRTDPDEVNATPAPSEVDAVADPDAMLAEGKVPSPGHDAATAQPACVTHHRKHLDGDGWPDAVRHHPDRMQAAVAVDAANACRVLNDAITHVQFSPYGCTAEFDVSHAPEIAQRTLDEKIEQRPFDECARVLCDDEEHRSAKDLLHHLEERDATIRDLEQHLEELKAQLAQLSAADNPVEATKAAEPPSSLPDATALQEELDHARQANAFLQASVDELADKLQAARDENADLVDSNNAVVAELRQQVADTQDQLSDAARCQQSSDAEIADLKQQLEEGGATDPEPPRHVGCDSSFAKEGEDSSHVPLGPQQHPANTTAAALDDPPVGAASVAALQQKLEEEAATNASLQKAMQDAVKDNAELRNIAAAAQIGREAIEAECADLQKKLHDCEAPHSPSARDLGQPAAASISIAEMNKGDTEEVLQQLAAAQQRNAKKDAEIADLRDQLADAEQRAKDAEDAKAAEGSDKDAEIADLRDQLADAEQRAKDAEDAKAAEGSDKDAEIADLRDQLADAEQRAKDAEDAKAAEGSDKDAEIADLRDQLANAAVRGNVADAYEDRIGALTVELEAMSAECTDTLEKLEECMALLEESRQGEAELRERLMSKEDEVFKLKCQLDFAQKELVESEARMAAQGPAVDPQVLSALEDEVAVLRVDKDELEDAFARRNEEHQLEVDALNDKVDELTAELEDKGEDYANTLEKLEEFVGLLETARASERAALQSLDDTEHELGVQQAQHDDEMAATHRIIDGLRRERNDLQRQLSERVGGASLEPLRGERTEVRSPQSATLGGDEDEGTATSGTLRSAMQATRGSSSTMREQLEQLKREKEALLSELAMRDAD</sequence>
<feature type="region of interest" description="Disordered" evidence="2">
    <location>
        <begin position="373"/>
        <end position="427"/>
    </location>
</feature>
<feature type="compositionally biased region" description="Basic and acidic residues" evidence="2">
    <location>
        <begin position="555"/>
        <end position="578"/>
    </location>
</feature>
<dbReference type="VEuPathDB" id="TriTrypDB:LpyrH10_01_1310"/>
<dbReference type="Pfam" id="PF23398">
    <property type="entry name" value="FAZ1_cons"/>
    <property type="match status" value="1"/>
</dbReference>
<feature type="region of interest" description="Disordered" evidence="2">
    <location>
        <begin position="485"/>
        <end position="535"/>
    </location>
</feature>
<feature type="coiled-coil region" evidence="1">
    <location>
        <begin position="977"/>
        <end position="1032"/>
    </location>
</feature>
<dbReference type="EMBL" id="LGTL01000001">
    <property type="protein sequence ID" value="KPA85778.1"/>
    <property type="molecule type" value="Genomic_DNA"/>
</dbReference>
<feature type="compositionally biased region" description="Low complexity" evidence="2">
    <location>
        <begin position="388"/>
        <end position="407"/>
    </location>
</feature>
<accession>A0A0N0VHP7</accession>
<feature type="region of interest" description="Disordered" evidence="2">
    <location>
        <begin position="1"/>
        <end position="31"/>
    </location>
</feature>
<dbReference type="GO" id="GO:0000146">
    <property type="term" value="F:microfilament motor activity"/>
    <property type="evidence" value="ECO:0007669"/>
    <property type="project" value="TreeGrafter"/>
</dbReference>
<name>A0A0N0VHP7_LEPPY</name>
<gene>
    <name evidence="4" type="ORF">ABB37_00131</name>
</gene>
<feature type="region of interest" description="Disordered" evidence="2">
    <location>
        <begin position="628"/>
        <end position="665"/>
    </location>
</feature>
<feature type="compositionally biased region" description="Basic and acidic residues" evidence="2">
    <location>
        <begin position="930"/>
        <end position="949"/>
    </location>
</feature>
<feature type="region of interest" description="Disordered" evidence="2">
    <location>
        <begin position="1406"/>
        <end position="1467"/>
    </location>
</feature>
<keyword evidence="5" id="KW-1185">Reference proteome</keyword>
<feature type="compositionally biased region" description="Polar residues" evidence="2">
    <location>
        <begin position="487"/>
        <end position="496"/>
    </location>
</feature>
<dbReference type="InterPro" id="IPR056614">
    <property type="entry name" value="FAZ1_cons"/>
</dbReference>
<dbReference type="Proteomes" id="UP000037923">
    <property type="component" value="Unassembled WGS sequence"/>
</dbReference>
<feature type="region of interest" description="Disordered" evidence="2">
    <location>
        <begin position="555"/>
        <end position="580"/>
    </location>
</feature>